<reference evidence="2 3" key="1">
    <citation type="submission" date="2014-08" db="EMBL/GenBank/DDBJ databases">
        <title>Complete genome sequence of Corynebacterium deserti GIMN1.010 (=DSM 45689), isolated from desert sand in western China.</title>
        <authorList>
            <person name="Ruckert C."/>
            <person name="Albersmeier A."/>
            <person name="Kalinowski J."/>
        </authorList>
    </citation>
    <scope>NUCLEOTIDE SEQUENCE [LARGE SCALE GENOMIC DNA]</scope>
    <source>
        <strain evidence="2 3">GIMN1.010</strain>
    </source>
</reference>
<dbReference type="InterPro" id="IPR004518">
    <property type="entry name" value="MazG-like_dom"/>
</dbReference>
<dbReference type="AlphaFoldDB" id="A0A0M5IFY8"/>
<dbReference type="SUPFAM" id="SSF101386">
    <property type="entry name" value="all-alpha NTP pyrophosphatases"/>
    <property type="match status" value="1"/>
</dbReference>
<evidence type="ECO:0000313" key="3">
    <source>
        <dbReference type="Proteomes" id="UP000068067"/>
    </source>
</evidence>
<dbReference type="PANTHER" id="PTHR30522:SF0">
    <property type="entry name" value="NUCLEOSIDE TRIPHOSPHATE PYROPHOSPHOHYDROLASE"/>
    <property type="match status" value="1"/>
</dbReference>
<sequence>MHIVVVDPAHPVLPLNFLEAVIGRGESVCVDPDFPVDLSGLGIMASISGSWLVTCNPALIDAPAAPIDEAVRVMRAAVARGEWERAQTHESLIPYLEEESQEFIESISSGDDEQMKKELGDVLLQVLFHAEIAARENRFDFSDVAASFVAKMRSRSPYLFDGSEGIVEVEVQERLWALGKARESNPGTYPVMKLEDRLEENT</sequence>
<dbReference type="GO" id="GO:0046081">
    <property type="term" value="P:dUTP catabolic process"/>
    <property type="evidence" value="ECO:0007669"/>
    <property type="project" value="TreeGrafter"/>
</dbReference>
<dbReference type="GO" id="GO:0047429">
    <property type="term" value="F:nucleoside triphosphate diphosphatase activity"/>
    <property type="evidence" value="ECO:0007669"/>
    <property type="project" value="TreeGrafter"/>
</dbReference>
<dbReference type="Pfam" id="PF03819">
    <property type="entry name" value="MazG"/>
    <property type="match status" value="1"/>
</dbReference>
<dbReference type="GO" id="GO:0046047">
    <property type="term" value="P:TTP catabolic process"/>
    <property type="evidence" value="ECO:0007669"/>
    <property type="project" value="TreeGrafter"/>
</dbReference>
<dbReference type="EMBL" id="CP009220">
    <property type="protein sequence ID" value="ALC05394.1"/>
    <property type="molecule type" value="Genomic_DNA"/>
</dbReference>
<dbReference type="KEGG" id="cdx:CDES_04755"/>
<dbReference type="CDD" id="cd11528">
    <property type="entry name" value="NTP-PPase_MazG_Nterm"/>
    <property type="match status" value="1"/>
</dbReference>
<dbReference type="GO" id="GO:0046076">
    <property type="term" value="P:dTTP catabolic process"/>
    <property type="evidence" value="ECO:0007669"/>
    <property type="project" value="TreeGrafter"/>
</dbReference>
<gene>
    <name evidence="2" type="ORF">CDES_04755</name>
</gene>
<dbReference type="RefSeq" id="WP_053544476.1">
    <property type="nucleotide sequence ID" value="NZ_CP009220.1"/>
</dbReference>
<feature type="domain" description="NTP pyrophosphohydrolase MazG-like" evidence="1">
    <location>
        <begin position="87"/>
        <end position="160"/>
    </location>
</feature>
<dbReference type="InterPro" id="IPR011551">
    <property type="entry name" value="NTP_PyrPHydrolase_MazG"/>
</dbReference>
<dbReference type="PATRIC" id="fig|931089.4.peg.962"/>
<dbReference type="GO" id="GO:0046052">
    <property type="term" value="P:UTP catabolic process"/>
    <property type="evidence" value="ECO:0007669"/>
    <property type="project" value="TreeGrafter"/>
</dbReference>
<name>A0A0M5IFY8_9CORY</name>
<dbReference type="InterPro" id="IPR048015">
    <property type="entry name" value="NTP-PPase_MazG-like_N"/>
</dbReference>
<organism evidence="2 3">
    <name type="scientific">Corynebacterium deserti GIMN1.010</name>
    <dbReference type="NCBI Taxonomy" id="931089"/>
    <lineage>
        <taxon>Bacteria</taxon>
        <taxon>Bacillati</taxon>
        <taxon>Actinomycetota</taxon>
        <taxon>Actinomycetes</taxon>
        <taxon>Mycobacteriales</taxon>
        <taxon>Corynebacteriaceae</taxon>
        <taxon>Corynebacterium</taxon>
    </lineage>
</organism>
<evidence type="ECO:0000313" key="2">
    <source>
        <dbReference type="EMBL" id="ALC05394.1"/>
    </source>
</evidence>
<proteinExistence type="predicted"/>
<dbReference type="Gene3D" id="1.10.287.1080">
    <property type="entry name" value="MazG-like"/>
    <property type="match status" value="1"/>
</dbReference>
<accession>A0A0M5IFY8</accession>
<keyword evidence="3" id="KW-1185">Reference proteome</keyword>
<dbReference type="Proteomes" id="UP000068067">
    <property type="component" value="Chromosome"/>
</dbReference>
<dbReference type="GO" id="GO:0046061">
    <property type="term" value="P:dATP catabolic process"/>
    <property type="evidence" value="ECO:0007669"/>
    <property type="project" value="TreeGrafter"/>
</dbReference>
<dbReference type="PANTHER" id="PTHR30522">
    <property type="entry name" value="NUCLEOSIDE TRIPHOSPHATE PYROPHOSPHOHYDROLASE"/>
    <property type="match status" value="1"/>
</dbReference>
<evidence type="ECO:0000259" key="1">
    <source>
        <dbReference type="Pfam" id="PF03819"/>
    </source>
</evidence>
<protein>
    <recommendedName>
        <fullName evidence="1">NTP pyrophosphohydrolase MazG-like domain-containing protein</fullName>
    </recommendedName>
</protein>
<dbReference type="STRING" id="931089.CDES_04755"/>
<dbReference type="GO" id="GO:0006203">
    <property type="term" value="P:dGTP catabolic process"/>
    <property type="evidence" value="ECO:0007669"/>
    <property type="project" value="TreeGrafter"/>
</dbReference>